<sequence>MMKIETPVLFDANILINFKGQLKFLFGFFTEVLIHKQVYEEAVGQALKDEIHSLKNSISIKFVDDRFPTDDIGRTLVKECDKELRMSFNIDKCEDLGEYKTLLYAKFNNVSILTSQDTTVWSFITRSKYFMGLKCITIQDFSYIIYLSASNKKERKLAKTLYSKFAREEHPFECFKSFMERNKNEIPQYIEYENNRIQNYEQLLQEYAEYYSDDCIDMMQVSYEIENAAKLHPNTCISCIYSRMDKNRCDYLIRKCKYEYSFNDNDCINIRDVFDRRIRSRGR</sequence>
<name>A0A4U7JGR0_9FIRM</name>
<dbReference type="Proteomes" id="UP000306409">
    <property type="component" value="Chromosome"/>
</dbReference>
<evidence type="ECO:0000313" key="1">
    <source>
        <dbReference type="EMBL" id="QNU67173.1"/>
    </source>
</evidence>
<dbReference type="KEGG" id="rher:EHE19_001045"/>
<keyword evidence="2" id="KW-1185">Reference proteome</keyword>
<evidence type="ECO:0008006" key="3">
    <source>
        <dbReference type="Google" id="ProtNLM"/>
    </source>
</evidence>
<evidence type="ECO:0000313" key="2">
    <source>
        <dbReference type="Proteomes" id="UP000306409"/>
    </source>
</evidence>
<dbReference type="OrthoDB" id="2081081at2"/>
<protein>
    <recommendedName>
        <fullName evidence="3">PIN domain-containing protein</fullName>
    </recommendedName>
</protein>
<reference evidence="1 2" key="1">
    <citation type="submission" date="2020-09" db="EMBL/GenBank/DDBJ databases">
        <title>Characterization and genome sequencing of Ruminiclostridium sp. nov. MA18.</title>
        <authorList>
            <person name="Rettenmaier R."/>
            <person name="Kowollik M.-L."/>
            <person name="Liebl W."/>
            <person name="Zverlov V."/>
        </authorList>
    </citation>
    <scope>NUCLEOTIDE SEQUENCE [LARGE SCALE GENOMIC DNA]</scope>
    <source>
        <strain evidence="1 2">MA18</strain>
    </source>
</reference>
<dbReference type="RefSeq" id="WP_137697236.1">
    <property type="nucleotide sequence ID" value="NZ_CP061336.1"/>
</dbReference>
<dbReference type="AlphaFoldDB" id="A0A4U7JGR0"/>
<proteinExistence type="predicted"/>
<gene>
    <name evidence="1" type="ORF">EHE19_001045</name>
</gene>
<organism evidence="1 2">
    <name type="scientific">Ruminiclostridium herbifermentans</name>
    <dbReference type="NCBI Taxonomy" id="2488810"/>
    <lineage>
        <taxon>Bacteria</taxon>
        <taxon>Bacillati</taxon>
        <taxon>Bacillota</taxon>
        <taxon>Clostridia</taxon>
        <taxon>Eubacteriales</taxon>
        <taxon>Oscillospiraceae</taxon>
        <taxon>Ruminiclostridium</taxon>
    </lineage>
</organism>
<accession>A0A4U7JGR0</accession>
<dbReference type="EMBL" id="CP061336">
    <property type="protein sequence ID" value="QNU67173.1"/>
    <property type="molecule type" value="Genomic_DNA"/>
</dbReference>